<protein>
    <submittedName>
        <fullName evidence="1">Uncharacterized protein</fullName>
    </submittedName>
</protein>
<dbReference type="AlphaFoldDB" id="A0AAV4SV59"/>
<organism evidence="1 2">
    <name type="scientific">Caerostris extrusa</name>
    <name type="common">Bark spider</name>
    <name type="synonym">Caerostris bankana</name>
    <dbReference type="NCBI Taxonomy" id="172846"/>
    <lineage>
        <taxon>Eukaryota</taxon>
        <taxon>Metazoa</taxon>
        <taxon>Ecdysozoa</taxon>
        <taxon>Arthropoda</taxon>
        <taxon>Chelicerata</taxon>
        <taxon>Arachnida</taxon>
        <taxon>Araneae</taxon>
        <taxon>Araneomorphae</taxon>
        <taxon>Entelegynae</taxon>
        <taxon>Araneoidea</taxon>
        <taxon>Araneidae</taxon>
        <taxon>Caerostris</taxon>
    </lineage>
</organism>
<comment type="caution">
    <text evidence="1">The sequence shown here is derived from an EMBL/GenBank/DDBJ whole genome shotgun (WGS) entry which is preliminary data.</text>
</comment>
<keyword evidence="2" id="KW-1185">Reference proteome</keyword>
<proteinExistence type="predicted"/>
<evidence type="ECO:0000313" key="2">
    <source>
        <dbReference type="Proteomes" id="UP001054945"/>
    </source>
</evidence>
<dbReference type="Proteomes" id="UP001054945">
    <property type="component" value="Unassembled WGS sequence"/>
</dbReference>
<evidence type="ECO:0000313" key="1">
    <source>
        <dbReference type="EMBL" id="GIY36365.1"/>
    </source>
</evidence>
<dbReference type="EMBL" id="BPLR01010036">
    <property type="protein sequence ID" value="GIY36365.1"/>
    <property type="molecule type" value="Genomic_DNA"/>
</dbReference>
<name>A0AAV4SV59_CAEEX</name>
<sequence length="89" mass="10383">MLIDGPQRHLFETQRQPRKDQVSIRVQSSLNEIRYKKLDDKSFAVIGSHFVAKVTLLITHDQDDDTSWSHLVNSTLNFQVRGIESRFDK</sequence>
<reference evidence="1 2" key="1">
    <citation type="submission" date="2021-06" db="EMBL/GenBank/DDBJ databases">
        <title>Caerostris extrusa draft genome.</title>
        <authorList>
            <person name="Kono N."/>
            <person name="Arakawa K."/>
        </authorList>
    </citation>
    <scope>NUCLEOTIDE SEQUENCE [LARGE SCALE GENOMIC DNA]</scope>
</reference>
<accession>A0AAV4SV59</accession>
<gene>
    <name evidence="1" type="ORF">CEXT_276521</name>
</gene>